<keyword evidence="4" id="KW-1185">Reference proteome</keyword>
<protein>
    <submittedName>
        <fullName evidence="1">Uncharacterized protein</fullName>
    </submittedName>
</protein>
<sequence>MRFKVRVGEIETDEHYNLGTALGSALSLVGYGKNLRYQDYNESILVKFLKAHTDEKIKIIGVKQLDDDIEMFTEIEDC</sequence>
<name>A0A091BUL7_STREI</name>
<accession>A0A091BUL7</accession>
<organism evidence="1 3">
    <name type="scientific">Streptococcus equinus JB1</name>
    <dbReference type="NCBI Taxonomy" id="1294274"/>
    <lineage>
        <taxon>Bacteria</taxon>
        <taxon>Bacillati</taxon>
        <taxon>Bacillota</taxon>
        <taxon>Bacilli</taxon>
        <taxon>Lactobacillales</taxon>
        <taxon>Streptococcaceae</taxon>
        <taxon>Streptococcus</taxon>
    </lineage>
</organism>
<comment type="caution">
    <text evidence="1">The sequence shown here is derived from an EMBL/GenBank/DDBJ whole genome shotgun (WGS) entry which is preliminary data.</text>
</comment>
<gene>
    <name evidence="1" type="ORF">H702_07250</name>
    <name evidence="2" type="ORF">SAMN02910290_00678</name>
</gene>
<evidence type="ECO:0000313" key="4">
    <source>
        <dbReference type="Proteomes" id="UP000182793"/>
    </source>
</evidence>
<dbReference type="Proteomes" id="UP000029382">
    <property type="component" value="Unassembled WGS sequence"/>
</dbReference>
<evidence type="ECO:0000313" key="3">
    <source>
        <dbReference type="Proteomes" id="UP000029382"/>
    </source>
</evidence>
<proteinExistence type="predicted"/>
<dbReference type="AlphaFoldDB" id="A0A091BUL7"/>
<dbReference type="Proteomes" id="UP000182793">
    <property type="component" value="Unassembled WGS sequence"/>
</dbReference>
<dbReference type="EMBL" id="FOTG01000003">
    <property type="protein sequence ID" value="SFL15751.1"/>
    <property type="molecule type" value="Genomic_DNA"/>
</dbReference>
<dbReference type="RefSeq" id="WP_039697036.1">
    <property type="nucleotide sequence ID" value="NZ_AUZH01000026.1"/>
</dbReference>
<reference evidence="1 3" key="1">
    <citation type="journal article" date="2014" name="Genome Announc.">
        <title>Draft Genome Sequences of Streptococcus bovis Strains ATCC 33317 and JB1.</title>
        <authorList>
            <person name="Benahmed F.H."/>
            <person name="Gopinath G.R."/>
            <person name="Harbottle H."/>
            <person name="Cotta M.A."/>
            <person name="Luo Y."/>
            <person name="Henderson C."/>
            <person name="Teri P."/>
            <person name="Soppet D."/>
            <person name="Rasmussen M."/>
            <person name="Whitehead T.R."/>
            <person name="Davidson M."/>
        </authorList>
    </citation>
    <scope>NUCLEOTIDE SEQUENCE [LARGE SCALE GENOMIC DNA]</scope>
    <source>
        <strain evidence="1 3">JB1</strain>
    </source>
</reference>
<evidence type="ECO:0000313" key="1">
    <source>
        <dbReference type="EMBL" id="KFN87447.1"/>
    </source>
</evidence>
<evidence type="ECO:0000313" key="2">
    <source>
        <dbReference type="EMBL" id="SFL15751.1"/>
    </source>
</evidence>
<reference evidence="2 4" key="2">
    <citation type="submission" date="2016-10" db="EMBL/GenBank/DDBJ databases">
        <authorList>
            <person name="Varghese N."/>
            <person name="Submissions S."/>
        </authorList>
    </citation>
    <scope>NUCLEOTIDE SEQUENCE [LARGE SCALE GENOMIC DNA]</scope>
    <source>
        <strain evidence="2 4">JB1</strain>
    </source>
</reference>
<dbReference type="EMBL" id="AUZH01000026">
    <property type="protein sequence ID" value="KFN87447.1"/>
    <property type="molecule type" value="Genomic_DNA"/>
</dbReference>